<accession>A0A9Q8PB99</accession>
<protein>
    <submittedName>
        <fullName evidence="2">Uncharacterized protein</fullName>
    </submittedName>
</protein>
<reference evidence="2" key="2">
    <citation type="journal article" date="2022" name="Microb. Genom.">
        <title>A chromosome-scale genome assembly of the tomato pathogen Cladosporium fulvum reveals a compartmentalized genome architecture and the presence of a dispensable chromosome.</title>
        <authorList>
            <person name="Zaccaron A.Z."/>
            <person name="Chen L.H."/>
            <person name="Samaras A."/>
            <person name="Stergiopoulos I."/>
        </authorList>
    </citation>
    <scope>NUCLEOTIDE SEQUENCE</scope>
    <source>
        <strain evidence="2">Race5_Kim</strain>
    </source>
</reference>
<evidence type="ECO:0000313" key="3">
    <source>
        <dbReference type="Proteomes" id="UP000756132"/>
    </source>
</evidence>
<feature type="compositionally biased region" description="Polar residues" evidence="1">
    <location>
        <begin position="1"/>
        <end position="10"/>
    </location>
</feature>
<dbReference type="RefSeq" id="XP_047763675.1">
    <property type="nucleotide sequence ID" value="XM_047906755.1"/>
</dbReference>
<dbReference type="Proteomes" id="UP000756132">
    <property type="component" value="Chromosome 6"/>
</dbReference>
<dbReference type="EMBL" id="CP090168">
    <property type="protein sequence ID" value="UJO19309.1"/>
    <property type="molecule type" value="Genomic_DNA"/>
</dbReference>
<evidence type="ECO:0000256" key="1">
    <source>
        <dbReference type="SAM" id="MobiDB-lite"/>
    </source>
</evidence>
<gene>
    <name evidence="2" type="ORF">CLAFUR5_07607</name>
</gene>
<name>A0A9Q8PB99_PASFU</name>
<dbReference type="PANTHER" id="PTHR38790:SF9">
    <property type="entry name" value="F-BOX DOMAIN-CONTAINING PROTEIN"/>
    <property type="match status" value="1"/>
</dbReference>
<feature type="region of interest" description="Disordered" evidence="1">
    <location>
        <begin position="1"/>
        <end position="54"/>
    </location>
</feature>
<dbReference type="OMA" id="WSARNER"/>
<proteinExistence type="predicted"/>
<organism evidence="2 3">
    <name type="scientific">Passalora fulva</name>
    <name type="common">Tomato leaf mold</name>
    <name type="synonym">Cladosporium fulvum</name>
    <dbReference type="NCBI Taxonomy" id="5499"/>
    <lineage>
        <taxon>Eukaryota</taxon>
        <taxon>Fungi</taxon>
        <taxon>Dikarya</taxon>
        <taxon>Ascomycota</taxon>
        <taxon>Pezizomycotina</taxon>
        <taxon>Dothideomycetes</taxon>
        <taxon>Dothideomycetidae</taxon>
        <taxon>Mycosphaerellales</taxon>
        <taxon>Mycosphaerellaceae</taxon>
        <taxon>Fulvia</taxon>
    </lineage>
</organism>
<dbReference type="KEGG" id="ffu:CLAFUR5_07607"/>
<sequence>MKKNTNPHSKTNVEAKHAHQSTRPEIAVDAMAVQQEPDVEKSATTKAPAYPTPHKRDDIFRAARTSIINFNRSTLARFVNPFRVEALKCAPTKYHGTGSEITTLLFVRKEYSRKQNLKLVRVGTGASRHFELRIEIKGDIPESKGQTPMGQKGFDAQQRWWAKNGKSFNVLGLAQELRDQIYGHLFPTRLYQIQFHDGNHTFGQGSEMSYRELDHTRVVVAKPELAILHTNRQLYAETSDFLWKNTTKCFQQTSDFSQFLHHRLQDPSDFNTLRSLELSFSHREYIYLFKVPLPPFTQPSTGWNNEVIHLWGCDGLADKLPTLTHVQKFSLRFTSPFDALIEDPWGYTGDKNGHEWYTDRNDNRDVHGFQATCLRTIVDWILTFAKNYIKHFPEIELGGAIKDSTKLKFDAIFADEKKETEHDMTAAKQAVENWPSWNLPPPCHCTTPCEYGAFSSIAHLVSGCPAPRCPAHRWSARNEREAVKTFKEYRFDFED</sequence>
<dbReference type="GeneID" id="71987485"/>
<dbReference type="OrthoDB" id="3638116at2759"/>
<dbReference type="AlphaFoldDB" id="A0A9Q8PB99"/>
<keyword evidence="3" id="KW-1185">Reference proteome</keyword>
<evidence type="ECO:0000313" key="2">
    <source>
        <dbReference type="EMBL" id="UJO19309.1"/>
    </source>
</evidence>
<reference evidence="2" key="1">
    <citation type="submission" date="2021-12" db="EMBL/GenBank/DDBJ databases">
        <authorList>
            <person name="Zaccaron A."/>
            <person name="Stergiopoulos I."/>
        </authorList>
    </citation>
    <scope>NUCLEOTIDE SEQUENCE</scope>
    <source>
        <strain evidence="2">Race5_Kim</strain>
    </source>
</reference>
<dbReference type="PANTHER" id="PTHR38790">
    <property type="entry name" value="2EXR DOMAIN-CONTAINING PROTEIN-RELATED"/>
    <property type="match status" value="1"/>
</dbReference>